<evidence type="ECO:0000256" key="2">
    <source>
        <dbReference type="ARBA" id="ARBA00022478"/>
    </source>
</evidence>
<feature type="compositionally biased region" description="Acidic residues" evidence="5">
    <location>
        <begin position="429"/>
        <end position="439"/>
    </location>
</feature>
<comment type="caution">
    <text evidence="6">The sequence shown here is derived from an EMBL/GenBank/DDBJ whole genome shotgun (WGS) entry which is preliminary data.</text>
</comment>
<comment type="subcellular location">
    <subcellularLocation>
        <location evidence="1">Nucleus</location>
    </subcellularLocation>
</comment>
<reference evidence="6 7" key="1">
    <citation type="submission" date="2016-10" db="EMBL/GenBank/DDBJ databases">
        <title>Genome sequence of the ascomycete fungus Penicillium subrubescens.</title>
        <authorList>
            <person name="De Vries R.P."/>
            <person name="Peng M."/>
            <person name="Dilokpimol A."/>
            <person name="Hilden K."/>
            <person name="Makela M.R."/>
            <person name="Grigoriev I."/>
            <person name="Riley R."/>
            <person name="Granchi Z."/>
        </authorList>
    </citation>
    <scope>NUCLEOTIDE SEQUENCE [LARGE SCALE GENOMIC DNA]</scope>
    <source>
        <strain evidence="6 7">CBS 132785</strain>
    </source>
</reference>
<gene>
    <name evidence="6" type="ORF">PENSUB_10398</name>
</gene>
<dbReference type="PANTHER" id="PTHR13408:SF0">
    <property type="entry name" value="DNA-DIRECTED RNA POLYMERASE III SUBUNIT RPC4"/>
    <property type="match status" value="1"/>
</dbReference>
<dbReference type="InterPro" id="IPR007811">
    <property type="entry name" value="RPC4"/>
</dbReference>
<dbReference type="GO" id="GO:0005666">
    <property type="term" value="C:RNA polymerase III complex"/>
    <property type="evidence" value="ECO:0007669"/>
    <property type="project" value="InterPro"/>
</dbReference>
<feature type="compositionally biased region" description="Basic and acidic residues" evidence="5">
    <location>
        <begin position="98"/>
        <end position="120"/>
    </location>
</feature>
<dbReference type="AlphaFoldDB" id="A0A1Q5T9C9"/>
<keyword evidence="7" id="KW-1185">Reference proteome</keyword>
<evidence type="ECO:0000256" key="1">
    <source>
        <dbReference type="ARBA" id="ARBA00004123"/>
    </source>
</evidence>
<evidence type="ECO:0000313" key="6">
    <source>
        <dbReference type="EMBL" id="OKO96844.1"/>
    </source>
</evidence>
<accession>A0A1Q5T9C9</accession>
<feature type="region of interest" description="Disordered" evidence="5">
    <location>
        <begin position="260"/>
        <end position="372"/>
    </location>
</feature>
<name>A0A1Q5T9C9_9EURO</name>
<feature type="compositionally biased region" description="Low complexity" evidence="5">
    <location>
        <begin position="405"/>
        <end position="416"/>
    </location>
</feature>
<dbReference type="GO" id="GO:0003677">
    <property type="term" value="F:DNA binding"/>
    <property type="evidence" value="ECO:0007669"/>
    <property type="project" value="InterPro"/>
</dbReference>
<feature type="compositionally biased region" description="Gly residues" evidence="5">
    <location>
        <begin position="130"/>
        <end position="150"/>
    </location>
</feature>
<dbReference type="OrthoDB" id="5836119at2759"/>
<evidence type="ECO:0008006" key="8">
    <source>
        <dbReference type="Google" id="ProtNLM"/>
    </source>
</evidence>
<keyword evidence="3" id="KW-0804">Transcription</keyword>
<keyword evidence="4" id="KW-0539">Nucleus</keyword>
<feature type="region of interest" description="Disordered" evidence="5">
    <location>
        <begin position="1"/>
        <end position="244"/>
    </location>
</feature>
<feature type="compositionally biased region" description="Basic residues" evidence="5">
    <location>
        <begin position="1"/>
        <end position="11"/>
    </location>
</feature>
<feature type="compositionally biased region" description="Basic residues" evidence="5">
    <location>
        <begin position="88"/>
        <end position="97"/>
    </location>
</feature>
<dbReference type="Pfam" id="PF05132">
    <property type="entry name" value="RNA_pol_Rpc4"/>
    <property type="match status" value="1"/>
</dbReference>
<evidence type="ECO:0000256" key="5">
    <source>
        <dbReference type="SAM" id="MobiDB-lite"/>
    </source>
</evidence>
<feature type="compositionally biased region" description="Gly residues" evidence="5">
    <location>
        <begin position="164"/>
        <end position="183"/>
    </location>
</feature>
<feature type="region of interest" description="Disordered" evidence="5">
    <location>
        <begin position="399"/>
        <end position="497"/>
    </location>
</feature>
<keyword evidence="2" id="KW-0240">DNA-directed RNA polymerase</keyword>
<dbReference type="PANTHER" id="PTHR13408">
    <property type="entry name" value="DNA-DIRECTED RNA POLYMERASE III"/>
    <property type="match status" value="1"/>
</dbReference>
<dbReference type="GO" id="GO:0042797">
    <property type="term" value="P:tRNA transcription by RNA polymerase III"/>
    <property type="evidence" value="ECO:0007669"/>
    <property type="project" value="TreeGrafter"/>
</dbReference>
<feature type="compositionally biased region" description="Low complexity" evidence="5">
    <location>
        <begin position="18"/>
        <end position="46"/>
    </location>
</feature>
<dbReference type="STRING" id="1316194.A0A1Q5T9C9"/>
<proteinExistence type="predicted"/>
<dbReference type="Proteomes" id="UP000186955">
    <property type="component" value="Unassembled WGS sequence"/>
</dbReference>
<dbReference type="EMBL" id="MNBE01000697">
    <property type="protein sequence ID" value="OKO96844.1"/>
    <property type="molecule type" value="Genomic_DNA"/>
</dbReference>
<evidence type="ECO:0000313" key="7">
    <source>
        <dbReference type="Proteomes" id="UP000186955"/>
    </source>
</evidence>
<organism evidence="6 7">
    <name type="scientific">Penicillium subrubescens</name>
    <dbReference type="NCBI Taxonomy" id="1316194"/>
    <lineage>
        <taxon>Eukaryota</taxon>
        <taxon>Fungi</taxon>
        <taxon>Dikarya</taxon>
        <taxon>Ascomycota</taxon>
        <taxon>Pezizomycotina</taxon>
        <taxon>Eurotiomycetes</taxon>
        <taxon>Eurotiomycetidae</taxon>
        <taxon>Eurotiales</taxon>
        <taxon>Aspergillaceae</taxon>
        <taxon>Penicillium</taxon>
    </lineage>
</organism>
<protein>
    <recommendedName>
        <fullName evidence="8">DNA-directed RNA polymerase III subunit rpc4</fullName>
    </recommendedName>
</protein>
<sequence>MPPKASARRGAPRQSGESAPTPTNTAGATSTSTNAPEAGTPAASATPGPPGRPVQRLQSLKSRKPSGSIPPANRPPSTLGGEQAKPVMKYKPKAVGRRSKEEREAIEKREQERLNERLREAAAIQRGRGNRGGRGAFRGRGGPMGMGANGPFGSAFGGARRGRGGAGGRGGGGYGGGGGGGGSRSRFRSGISGGSHGVDYDSDEDDYEGLRVSIDRIGLESDEDEEDDTRQIKGKMPIRSRDGLRPVRVTRLQHEERVISVNMESSTARTDEIRQKAEEAKVAEEKAKAATTQAPVEEPRVKAEPADEEDTPMADVPHDDDGFLPTQKVRVRRKVSSPRDVATPEPVQPEPEPEPVEALQPVAVTRDPRELLRTREEIDEYDRHLEDLNHVRNLLYYETVEKTTETSPTEAEPSTADGESAPPEPTTETQDENDEEDEDQKFTNQALLGQLFLMQFPPMTPNLTIPDASTSQPPPSTGTTEPQPTRQPEPQVKPEDAEVQVIDETATETPKVITAATDWALPAGRVGKLNVHKSGRVTLDWGGISFDLDRATTVDFVQEALIVSSPPEEEDGAPPRDDSENRVWSMGELCGKFTVMPNWDEML</sequence>
<feature type="compositionally biased region" description="Basic and acidic residues" evidence="5">
    <location>
        <begin position="269"/>
        <end position="288"/>
    </location>
</feature>
<evidence type="ECO:0000256" key="4">
    <source>
        <dbReference type="ARBA" id="ARBA00023242"/>
    </source>
</evidence>
<feature type="region of interest" description="Disordered" evidence="5">
    <location>
        <begin position="564"/>
        <end position="583"/>
    </location>
</feature>
<evidence type="ECO:0000256" key="3">
    <source>
        <dbReference type="ARBA" id="ARBA00023163"/>
    </source>
</evidence>
<feature type="compositionally biased region" description="Low complexity" evidence="5">
    <location>
        <begin position="477"/>
        <end position="490"/>
    </location>
</feature>